<gene>
    <name evidence="1" type="ORF">ACOLOM_LOCUS8745</name>
</gene>
<evidence type="ECO:0000313" key="1">
    <source>
        <dbReference type="EMBL" id="CAG8665439.1"/>
    </source>
</evidence>
<sequence>MAPSNMKVDPSHHLFCRSAQLRPLRRPNSPSSLPSTAGCAVANTVSHLNWWQDINQQEAPDAKLSALNT</sequence>
<organism evidence="1 2">
    <name type="scientific">Acaulospora colombiana</name>
    <dbReference type="NCBI Taxonomy" id="27376"/>
    <lineage>
        <taxon>Eukaryota</taxon>
        <taxon>Fungi</taxon>
        <taxon>Fungi incertae sedis</taxon>
        <taxon>Mucoromycota</taxon>
        <taxon>Glomeromycotina</taxon>
        <taxon>Glomeromycetes</taxon>
        <taxon>Diversisporales</taxon>
        <taxon>Acaulosporaceae</taxon>
        <taxon>Acaulospora</taxon>
    </lineage>
</organism>
<proteinExistence type="predicted"/>
<dbReference type="EMBL" id="CAJVPT010023433">
    <property type="protein sequence ID" value="CAG8665439.1"/>
    <property type="molecule type" value="Genomic_DNA"/>
</dbReference>
<comment type="caution">
    <text evidence="1">The sequence shown here is derived from an EMBL/GenBank/DDBJ whole genome shotgun (WGS) entry which is preliminary data.</text>
</comment>
<protein>
    <submittedName>
        <fullName evidence="1">6692_t:CDS:1</fullName>
    </submittedName>
</protein>
<reference evidence="1" key="1">
    <citation type="submission" date="2021-06" db="EMBL/GenBank/DDBJ databases">
        <authorList>
            <person name="Kallberg Y."/>
            <person name="Tangrot J."/>
            <person name="Rosling A."/>
        </authorList>
    </citation>
    <scope>NUCLEOTIDE SEQUENCE</scope>
    <source>
        <strain evidence="1">CL356</strain>
    </source>
</reference>
<dbReference type="Proteomes" id="UP000789525">
    <property type="component" value="Unassembled WGS sequence"/>
</dbReference>
<keyword evidence="2" id="KW-1185">Reference proteome</keyword>
<name>A0ACA9NM12_9GLOM</name>
<evidence type="ECO:0000313" key="2">
    <source>
        <dbReference type="Proteomes" id="UP000789525"/>
    </source>
</evidence>
<feature type="non-terminal residue" evidence="1">
    <location>
        <position position="69"/>
    </location>
</feature>
<accession>A0ACA9NM12</accession>